<dbReference type="PRINTS" id="PR00326">
    <property type="entry name" value="GTP1OBG"/>
</dbReference>
<sequence length="367" mass="40788">MALTAGIVGLPNVGKSTVFNAITKSQVEAANYPFATIAPNVGVVKVNDPRLDTIQKFIESKKIIPTTFEFTDIAGLVKGASKGEGLGNQFLSNIREVDAIVHVVRCFENSDIVHEHGVVGDPISDIEIIEIELMLADLQSVENRISRVGRKAKSNDKEAMAEMKLLDRAKETLENNRPLSDLNLSEDDEKLARTFHFLTIKPVIYVANIDEDSLMDIESNEMYQKVKAYAEARSCRVIPVCAKVEEDLSSLEDDEKAAFLADLGVQESGLDVLVRNSYEILNLRTFFTAGPQEIRAWTFVNGMKAPQCAGVIHTDFEKGFIRSETYNVEDLEAFGSEQAIKEAGKMRSEGKDYVMKDGDIVHFRFNN</sequence>
<dbReference type="GO" id="GO:0046872">
    <property type="term" value="F:metal ion binding"/>
    <property type="evidence" value="ECO:0007669"/>
    <property type="project" value="UniProtKB-KW"/>
</dbReference>
<evidence type="ECO:0000256" key="4">
    <source>
        <dbReference type="ARBA" id="ARBA00022842"/>
    </source>
</evidence>
<dbReference type="Pfam" id="PF01926">
    <property type="entry name" value="MMR_HSR1"/>
    <property type="match status" value="1"/>
</dbReference>
<evidence type="ECO:0000256" key="2">
    <source>
        <dbReference type="ARBA" id="ARBA00022741"/>
    </source>
</evidence>
<dbReference type="InterPro" id="IPR006073">
    <property type="entry name" value="GTP-bd"/>
</dbReference>
<dbReference type="EMBL" id="CP034234">
    <property type="protein sequence ID" value="AZK43717.1"/>
    <property type="molecule type" value="Genomic_DNA"/>
</dbReference>
<comment type="similarity">
    <text evidence="5">Belongs to the TRAFAC class OBG-HflX-like GTPase superfamily. OBG GTPase family. YchF/OLA1 subfamily.</text>
</comment>
<dbReference type="CDD" id="cd04867">
    <property type="entry name" value="TGS_YchF_OLA1"/>
    <property type="match status" value="1"/>
</dbReference>
<dbReference type="Pfam" id="PF06071">
    <property type="entry name" value="YchF-GTPase_C"/>
    <property type="match status" value="1"/>
</dbReference>
<dbReference type="RefSeq" id="WP_125163933.1">
    <property type="nucleotide sequence ID" value="NZ_CP034234.1"/>
</dbReference>
<dbReference type="GO" id="GO:0005524">
    <property type="term" value="F:ATP binding"/>
    <property type="evidence" value="ECO:0007669"/>
    <property type="project" value="UniProtKB-UniRule"/>
</dbReference>
<comment type="function">
    <text evidence="5">ATPase that binds to both the 70S ribosome and the 50S ribosomal subunit in a nucleotide-independent manner.</text>
</comment>
<proteinExistence type="inferred from homology"/>
<evidence type="ECO:0000256" key="3">
    <source>
        <dbReference type="ARBA" id="ARBA00022840"/>
    </source>
</evidence>
<dbReference type="Gene3D" id="1.10.150.300">
    <property type="entry name" value="TGS-like domain"/>
    <property type="match status" value="1"/>
</dbReference>
<dbReference type="InterPro" id="IPR004396">
    <property type="entry name" value="ATPase_YchF/OLA1"/>
</dbReference>
<protein>
    <recommendedName>
        <fullName evidence="5">Ribosome-binding ATPase YchF</fullName>
    </recommendedName>
</protein>
<dbReference type="InterPro" id="IPR012675">
    <property type="entry name" value="Beta-grasp_dom_sf"/>
</dbReference>
<keyword evidence="4" id="KW-0460">Magnesium</keyword>
<dbReference type="Proteomes" id="UP000278804">
    <property type="component" value="Chromosome"/>
</dbReference>
<reference evidence="7 8" key="1">
    <citation type="journal article" date="2020" name="Int. J. Syst. Evol. Microbiol.">
        <title>Description of Erysipelothrix piscisicarius sp. nov., an emergent fish pathogen, and assessment of virulence using a tiger barb (Puntigrus tetrazona) infection model.</title>
        <authorList>
            <person name="Pomaranski E.K."/>
            <person name="Griffin M.J."/>
            <person name="Camus A.C."/>
            <person name="Armwood A.R."/>
            <person name="Shelley J."/>
            <person name="Waldbieser G.C."/>
            <person name="LaFrentz B.R."/>
            <person name="Garcia J.C."/>
            <person name="Yanong R."/>
            <person name="Soto E."/>
        </authorList>
    </citation>
    <scope>NUCLEOTIDE SEQUENCE [LARGE SCALE GENOMIC DNA]</scope>
    <source>
        <strain evidence="7 8">15TAL0474</strain>
    </source>
</reference>
<dbReference type="HAMAP" id="MF_00944">
    <property type="entry name" value="YchF_OLA1_ATPase"/>
    <property type="match status" value="1"/>
</dbReference>
<dbReference type="NCBIfam" id="TIGR00092">
    <property type="entry name" value="redox-regulated ATPase YchF"/>
    <property type="match status" value="1"/>
</dbReference>
<accession>A0A3Q8S6X2</accession>
<dbReference type="GO" id="GO:0016887">
    <property type="term" value="F:ATP hydrolysis activity"/>
    <property type="evidence" value="ECO:0007669"/>
    <property type="project" value="UniProtKB-UniRule"/>
</dbReference>
<evidence type="ECO:0000256" key="1">
    <source>
        <dbReference type="ARBA" id="ARBA00022723"/>
    </source>
</evidence>
<dbReference type="PROSITE" id="PS51710">
    <property type="entry name" value="G_OBG"/>
    <property type="match status" value="1"/>
</dbReference>
<evidence type="ECO:0000313" key="7">
    <source>
        <dbReference type="EMBL" id="AZK43717.1"/>
    </source>
</evidence>
<keyword evidence="8" id="KW-1185">Reference proteome</keyword>
<dbReference type="InterPro" id="IPR027417">
    <property type="entry name" value="P-loop_NTPase"/>
</dbReference>
<dbReference type="FunFam" id="1.10.150.300:FF:000004">
    <property type="entry name" value="Ribosome-binding ATPase YchF"/>
    <property type="match status" value="1"/>
</dbReference>
<dbReference type="PANTHER" id="PTHR23305:SF18">
    <property type="entry name" value="OBG-TYPE G DOMAIN-CONTAINING PROTEIN"/>
    <property type="match status" value="1"/>
</dbReference>
<dbReference type="AlphaFoldDB" id="A0A3Q8S6X2"/>
<keyword evidence="2 5" id="KW-0547">Nucleotide-binding</keyword>
<dbReference type="GO" id="GO:0005737">
    <property type="term" value="C:cytoplasm"/>
    <property type="evidence" value="ECO:0007669"/>
    <property type="project" value="TreeGrafter"/>
</dbReference>
<dbReference type="PANTHER" id="PTHR23305">
    <property type="entry name" value="OBG GTPASE FAMILY"/>
    <property type="match status" value="1"/>
</dbReference>
<name>A0A3Q8S6X2_9FIRM</name>
<dbReference type="GO" id="GO:0043023">
    <property type="term" value="F:ribosomal large subunit binding"/>
    <property type="evidence" value="ECO:0007669"/>
    <property type="project" value="UniProtKB-UniRule"/>
</dbReference>
<evidence type="ECO:0000313" key="8">
    <source>
        <dbReference type="Proteomes" id="UP000278804"/>
    </source>
</evidence>
<dbReference type="FunFam" id="3.10.20.30:FF:000001">
    <property type="entry name" value="Ribosome-binding ATPase YchF"/>
    <property type="match status" value="1"/>
</dbReference>
<keyword evidence="1" id="KW-0479">Metal-binding</keyword>
<dbReference type="KEGG" id="eri:EEI45_01960"/>
<keyword evidence="3 5" id="KW-0067">ATP-binding</keyword>
<organism evidence="7 8">
    <name type="scientific">Erysipelothrix piscisicarius</name>
    <dbReference type="NCBI Taxonomy" id="2485784"/>
    <lineage>
        <taxon>Bacteria</taxon>
        <taxon>Bacillati</taxon>
        <taxon>Bacillota</taxon>
        <taxon>Erysipelotrichia</taxon>
        <taxon>Erysipelotrichales</taxon>
        <taxon>Erysipelotrichaceae</taxon>
        <taxon>Erysipelothrix</taxon>
    </lineage>
</organism>
<feature type="domain" description="OBG-type G" evidence="6">
    <location>
        <begin position="3"/>
        <end position="260"/>
    </location>
</feature>
<dbReference type="InterPro" id="IPR023192">
    <property type="entry name" value="TGS-like_dom_sf"/>
</dbReference>
<dbReference type="Gene3D" id="3.10.20.30">
    <property type="match status" value="1"/>
</dbReference>
<dbReference type="InterPro" id="IPR031167">
    <property type="entry name" value="G_OBG"/>
</dbReference>
<dbReference type="InterPro" id="IPR041706">
    <property type="entry name" value="YchF_N"/>
</dbReference>
<dbReference type="PIRSF" id="PIRSF006641">
    <property type="entry name" value="CHP00092"/>
    <property type="match status" value="1"/>
</dbReference>
<dbReference type="SUPFAM" id="SSF81271">
    <property type="entry name" value="TGS-like"/>
    <property type="match status" value="1"/>
</dbReference>
<dbReference type="SUPFAM" id="SSF52540">
    <property type="entry name" value="P-loop containing nucleoside triphosphate hydrolases"/>
    <property type="match status" value="1"/>
</dbReference>
<feature type="binding site" evidence="5">
    <location>
        <begin position="12"/>
        <end position="17"/>
    </location>
    <ligand>
        <name>ATP</name>
        <dbReference type="ChEBI" id="CHEBI:30616"/>
    </ligand>
</feature>
<dbReference type="GO" id="GO:0005525">
    <property type="term" value="F:GTP binding"/>
    <property type="evidence" value="ECO:0007669"/>
    <property type="project" value="InterPro"/>
</dbReference>
<dbReference type="Gene3D" id="3.40.50.300">
    <property type="entry name" value="P-loop containing nucleotide triphosphate hydrolases"/>
    <property type="match status" value="1"/>
</dbReference>
<dbReference type="CDD" id="cd01900">
    <property type="entry name" value="YchF"/>
    <property type="match status" value="1"/>
</dbReference>
<dbReference type="InterPro" id="IPR012676">
    <property type="entry name" value="TGS-like"/>
</dbReference>
<evidence type="ECO:0000256" key="5">
    <source>
        <dbReference type="HAMAP-Rule" id="MF_00944"/>
    </source>
</evidence>
<gene>
    <name evidence="5 7" type="primary">ychF</name>
    <name evidence="7" type="ORF">EEI45_01960</name>
</gene>
<dbReference type="InterPro" id="IPR013029">
    <property type="entry name" value="YchF_C"/>
</dbReference>
<evidence type="ECO:0000259" key="6">
    <source>
        <dbReference type="PROSITE" id="PS51710"/>
    </source>
</evidence>